<dbReference type="AlphaFoldDB" id="X1GT27"/>
<sequence length="271" mass="31220">FNIEPELTVKLVKRKAVIFEVPISYAGRTKEEGKKIGWKDGLGALYSLIKYGLSNDIYPKDAYGAYILNSMGHAPKFSQWMANIIRPYIGNKVLEIGAGMGNLTTHLLPRSQYVVSDINVYYLDYLKNYCLSKPYLKVETIDLNKKEDFVPHHNQFDTLICVNVLEHVEDDLTGLKNIYSALKPGGRAVILVPNGQWLFSSLDKVLGHYRRYSDGRLVELMEKAGFYIEKLITSFNRFGVPAWFLNGKILHRKDFSSFQIKILNMFYWLFR</sequence>
<feature type="non-terminal residue" evidence="2">
    <location>
        <position position="1"/>
    </location>
</feature>
<evidence type="ECO:0000259" key="1">
    <source>
        <dbReference type="Pfam" id="PF08242"/>
    </source>
</evidence>
<feature type="domain" description="Methyltransferase type 12" evidence="1">
    <location>
        <begin position="94"/>
        <end position="187"/>
    </location>
</feature>
<dbReference type="Gene3D" id="3.40.50.150">
    <property type="entry name" value="Vaccinia Virus protein VP39"/>
    <property type="match status" value="1"/>
</dbReference>
<dbReference type="Pfam" id="PF08242">
    <property type="entry name" value="Methyltransf_12"/>
    <property type="match status" value="1"/>
</dbReference>
<dbReference type="PANTHER" id="PTHR43861">
    <property type="entry name" value="TRANS-ACONITATE 2-METHYLTRANSFERASE-RELATED"/>
    <property type="match status" value="1"/>
</dbReference>
<comment type="caution">
    <text evidence="2">The sequence shown here is derived from an EMBL/GenBank/DDBJ whole genome shotgun (WGS) entry which is preliminary data.</text>
</comment>
<gene>
    <name evidence="2" type="ORF">S03H2_21455</name>
</gene>
<dbReference type="CDD" id="cd02440">
    <property type="entry name" value="AdoMet_MTases"/>
    <property type="match status" value="1"/>
</dbReference>
<evidence type="ECO:0000313" key="2">
    <source>
        <dbReference type="EMBL" id="GAH44774.1"/>
    </source>
</evidence>
<proteinExistence type="predicted"/>
<dbReference type="EMBL" id="BARU01011424">
    <property type="protein sequence ID" value="GAH44774.1"/>
    <property type="molecule type" value="Genomic_DNA"/>
</dbReference>
<organism evidence="2">
    <name type="scientific">marine sediment metagenome</name>
    <dbReference type="NCBI Taxonomy" id="412755"/>
    <lineage>
        <taxon>unclassified sequences</taxon>
        <taxon>metagenomes</taxon>
        <taxon>ecological metagenomes</taxon>
    </lineage>
</organism>
<dbReference type="SUPFAM" id="SSF53335">
    <property type="entry name" value="S-adenosyl-L-methionine-dependent methyltransferases"/>
    <property type="match status" value="1"/>
</dbReference>
<name>X1GT27_9ZZZZ</name>
<accession>X1GT27</accession>
<dbReference type="InterPro" id="IPR013217">
    <property type="entry name" value="Methyltransf_12"/>
</dbReference>
<protein>
    <recommendedName>
        <fullName evidence="1">Methyltransferase type 12 domain-containing protein</fullName>
    </recommendedName>
</protein>
<dbReference type="InterPro" id="IPR029063">
    <property type="entry name" value="SAM-dependent_MTases_sf"/>
</dbReference>
<reference evidence="2" key="1">
    <citation type="journal article" date="2014" name="Front. Microbiol.">
        <title>High frequency of phylogenetically diverse reductive dehalogenase-homologous genes in deep subseafloor sedimentary metagenomes.</title>
        <authorList>
            <person name="Kawai M."/>
            <person name="Futagami T."/>
            <person name="Toyoda A."/>
            <person name="Takaki Y."/>
            <person name="Nishi S."/>
            <person name="Hori S."/>
            <person name="Arai W."/>
            <person name="Tsubouchi T."/>
            <person name="Morono Y."/>
            <person name="Uchiyama I."/>
            <person name="Ito T."/>
            <person name="Fujiyama A."/>
            <person name="Inagaki F."/>
            <person name="Takami H."/>
        </authorList>
    </citation>
    <scope>NUCLEOTIDE SEQUENCE</scope>
    <source>
        <strain evidence="2">Expedition CK06-06</strain>
    </source>
</reference>
<feature type="non-terminal residue" evidence="2">
    <location>
        <position position="271"/>
    </location>
</feature>